<reference evidence="1" key="2">
    <citation type="submission" date="2022-03" db="EMBL/GenBank/DDBJ databases">
        <title>Draft title - Genomic analysis of global carrot germplasm unveils the trajectory of domestication and the origin of high carotenoid orange carrot.</title>
        <authorList>
            <person name="Iorizzo M."/>
            <person name="Ellison S."/>
            <person name="Senalik D."/>
            <person name="Macko-Podgorni A."/>
            <person name="Grzebelus D."/>
            <person name="Bostan H."/>
            <person name="Rolling W."/>
            <person name="Curaba J."/>
            <person name="Simon P."/>
        </authorList>
    </citation>
    <scope>NUCLEOTIDE SEQUENCE</scope>
    <source>
        <tissue evidence="1">Leaf</tissue>
    </source>
</reference>
<dbReference type="Proteomes" id="UP000077755">
    <property type="component" value="Chromosome 7"/>
</dbReference>
<gene>
    <name evidence="1" type="ORF">DCAR_0729201</name>
</gene>
<accession>A0A175YIF5</accession>
<dbReference type="AlphaFoldDB" id="A0A175YIF5"/>
<organism evidence="1 2">
    <name type="scientific">Daucus carota subsp. sativus</name>
    <name type="common">Carrot</name>
    <dbReference type="NCBI Taxonomy" id="79200"/>
    <lineage>
        <taxon>Eukaryota</taxon>
        <taxon>Viridiplantae</taxon>
        <taxon>Streptophyta</taxon>
        <taxon>Embryophyta</taxon>
        <taxon>Tracheophyta</taxon>
        <taxon>Spermatophyta</taxon>
        <taxon>Magnoliopsida</taxon>
        <taxon>eudicotyledons</taxon>
        <taxon>Gunneridae</taxon>
        <taxon>Pentapetalae</taxon>
        <taxon>asterids</taxon>
        <taxon>campanulids</taxon>
        <taxon>Apiales</taxon>
        <taxon>Apiaceae</taxon>
        <taxon>Apioideae</taxon>
        <taxon>Scandiceae</taxon>
        <taxon>Daucinae</taxon>
        <taxon>Daucus</taxon>
        <taxon>Daucus sect. Daucus</taxon>
    </lineage>
</organism>
<dbReference type="Gramene" id="KZM83305">
    <property type="protein sequence ID" value="KZM83305"/>
    <property type="gene ID" value="DCAR_030874"/>
</dbReference>
<protein>
    <submittedName>
        <fullName evidence="1">Uncharacterized protein</fullName>
    </submittedName>
</protein>
<dbReference type="EMBL" id="CP093349">
    <property type="protein sequence ID" value="WOH09743.1"/>
    <property type="molecule type" value="Genomic_DNA"/>
</dbReference>
<evidence type="ECO:0000313" key="2">
    <source>
        <dbReference type="Proteomes" id="UP000077755"/>
    </source>
</evidence>
<name>A0A175YIF5_DAUCS</name>
<keyword evidence="2" id="KW-1185">Reference proteome</keyword>
<reference evidence="1" key="1">
    <citation type="journal article" date="2016" name="Nat. Genet.">
        <title>A high-quality carrot genome assembly provides new insights into carotenoid accumulation and asterid genome evolution.</title>
        <authorList>
            <person name="Iorizzo M."/>
            <person name="Ellison S."/>
            <person name="Senalik D."/>
            <person name="Zeng P."/>
            <person name="Satapoomin P."/>
            <person name="Huang J."/>
            <person name="Bowman M."/>
            <person name="Iovene M."/>
            <person name="Sanseverino W."/>
            <person name="Cavagnaro P."/>
            <person name="Yildiz M."/>
            <person name="Macko-Podgorni A."/>
            <person name="Moranska E."/>
            <person name="Grzebelus E."/>
            <person name="Grzebelus D."/>
            <person name="Ashrafi H."/>
            <person name="Zheng Z."/>
            <person name="Cheng S."/>
            <person name="Spooner D."/>
            <person name="Van Deynze A."/>
            <person name="Simon P."/>
        </authorList>
    </citation>
    <scope>NUCLEOTIDE SEQUENCE</scope>
    <source>
        <tissue evidence="1">Leaf</tissue>
    </source>
</reference>
<proteinExistence type="predicted"/>
<sequence length="155" mass="17062">MGQNLCCMTYTSAGSTNGSNVSKKRHLDRKNKQVHCSSEKKVKFLTLEDYLEDSPAVVNIQSQCSTNAGDQVQVVHKGYQKIPPASPDVTAGFYTPRISFSSDKIGLLGRVEKSEDGSSGSSISGRAKKRVSFKLPDESDIIVFYPAEETFEDFR</sequence>
<evidence type="ECO:0000313" key="1">
    <source>
        <dbReference type="EMBL" id="WOH09743.1"/>
    </source>
</evidence>